<dbReference type="Proteomes" id="UP000066049">
    <property type="component" value="Chromosome"/>
</dbReference>
<dbReference type="CDD" id="cd06532">
    <property type="entry name" value="Glyco_transf_25"/>
    <property type="match status" value="1"/>
</dbReference>
<feature type="domain" description="Glycosyl transferase family 25" evidence="1">
    <location>
        <begin position="1"/>
        <end position="179"/>
    </location>
</feature>
<dbReference type="GeneID" id="28663149"/>
<dbReference type="EMBL" id="CP012541">
    <property type="protein sequence ID" value="ALF48122.1"/>
    <property type="molecule type" value="Genomic_DNA"/>
</dbReference>
<keyword evidence="2" id="KW-0808">Transferase</keyword>
<proteinExistence type="predicted"/>
<dbReference type="AlphaFoldDB" id="A0A0M3V2Q7"/>
<dbReference type="Pfam" id="PF01755">
    <property type="entry name" value="Glyco_transf_25"/>
    <property type="match status" value="1"/>
</dbReference>
<organism evidence="2 3">
    <name type="scientific">Campylobacter concisus</name>
    <dbReference type="NCBI Taxonomy" id="199"/>
    <lineage>
        <taxon>Bacteria</taxon>
        <taxon>Pseudomonadati</taxon>
        <taxon>Campylobacterota</taxon>
        <taxon>Epsilonproteobacteria</taxon>
        <taxon>Campylobacterales</taxon>
        <taxon>Campylobacteraceae</taxon>
        <taxon>Campylobacter</taxon>
    </lineage>
</organism>
<evidence type="ECO:0000313" key="2">
    <source>
        <dbReference type="EMBL" id="ALF48122.1"/>
    </source>
</evidence>
<dbReference type="GO" id="GO:0016740">
    <property type="term" value="F:transferase activity"/>
    <property type="evidence" value="ECO:0007669"/>
    <property type="project" value="UniProtKB-KW"/>
</dbReference>
<dbReference type="PATRIC" id="fig|199.248.peg.1517"/>
<sequence length="253" mass="28662">MDEIYLISLAKDTKRRELLQQKFSSYDSFNLIDAVDGSELNAREYYKIISPSFKAYGKVLSPAEVGCSLSHVKAYEAFLASDAKFALIFEDDVIGDDEAIKEAFLAASKIPENSVLICGMQDGLEGRFSAFGKKVDTSLSRPLWQVSKHSFSSIYRAGAYVLTKKSVKNLLEIHKRALCTTDVWDYLLGVNDMQMYFCDLFSHPTDLSGSNIEGERLERGYKANLKAYVKTIKFILFSRLEKLQGYERIFKRG</sequence>
<name>A0A0M3V2Q7_9BACT</name>
<dbReference type="KEGG" id="ccoc:CCON33237_1470"/>
<dbReference type="RefSeq" id="WP_054197054.1">
    <property type="nucleotide sequence ID" value="NZ_CABMKQ010000016.1"/>
</dbReference>
<accession>A0A0M3V2Q7</accession>
<dbReference type="InterPro" id="IPR002654">
    <property type="entry name" value="Glyco_trans_25"/>
</dbReference>
<protein>
    <submittedName>
        <fullName evidence="2">Glycosyltransferase, family 25</fullName>
    </submittedName>
</protein>
<reference evidence="3" key="1">
    <citation type="submission" date="2015-08" db="EMBL/GenBank/DDBJ databases">
        <title>Comparative genomics of the Campylobacter concisus group.</title>
        <authorList>
            <person name="Miller W.G."/>
            <person name="Yee E."/>
            <person name="Chapman M.H."/>
            <person name="Huynh S."/>
            <person name="Bono J.L."/>
            <person name="On S.L.W."/>
            <person name="St Leger J."/>
            <person name="Foster G."/>
            <person name="Parker C.T."/>
        </authorList>
    </citation>
    <scope>NUCLEOTIDE SEQUENCE [LARGE SCALE GENOMIC DNA]</scope>
    <source>
        <strain evidence="3">ATCC 33237</strain>
    </source>
</reference>
<evidence type="ECO:0000313" key="3">
    <source>
        <dbReference type="Proteomes" id="UP000066049"/>
    </source>
</evidence>
<evidence type="ECO:0000259" key="1">
    <source>
        <dbReference type="Pfam" id="PF01755"/>
    </source>
</evidence>
<gene>
    <name evidence="2" type="ORF">CCON33237_1470</name>
</gene>